<dbReference type="Gene3D" id="1.20.1270.60">
    <property type="entry name" value="Arfaptin homology (AH) domain/BAR domain"/>
    <property type="match status" value="1"/>
</dbReference>
<dbReference type="InterPro" id="IPR001164">
    <property type="entry name" value="ArfGAP_dom"/>
</dbReference>
<dbReference type="PROSITE" id="PS50003">
    <property type="entry name" value="PH_DOMAIN"/>
    <property type="match status" value="1"/>
</dbReference>
<gene>
    <name evidence="15" type="ORF">AAFF_G00440730</name>
</gene>
<organism evidence="15 16">
    <name type="scientific">Aldrovandia affinis</name>
    <dbReference type="NCBI Taxonomy" id="143900"/>
    <lineage>
        <taxon>Eukaryota</taxon>
        <taxon>Metazoa</taxon>
        <taxon>Chordata</taxon>
        <taxon>Craniata</taxon>
        <taxon>Vertebrata</taxon>
        <taxon>Euteleostomi</taxon>
        <taxon>Actinopterygii</taxon>
        <taxon>Neopterygii</taxon>
        <taxon>Teleostei</taxon>
        <taxon>Notacanthiformes</taxon>
        <taxon>Halosauridae</taxon>
        <taxon>Aldrovandia</taxon>
    </lineage>
</organism>
<dbReference type="InterPro" id="IPR037278">
    <property type="entry name" value="ARFGAP/RecO"/>
</dbReference>
<dbReference type="GO" id="GO:0004721">
    <property type="term" value="F:phosphoprotein phosphatase activity"/>
    <property type="evidence" value="ECO:0007669"/>
    <property type="project" value="UniProtKB-KW"/>
</dbReference>
<evidence type="ECO:0000256" key="2">
    <source>
        <dbReference type="ARBA" id="ARBA00022771"/>
    </source>
</evidence>
<dbReference type="InterPro" id="IPR038508">
    <property type="entry name" value="ArfGAP_dom_sf"/>
</dbReference>
<dbReference type="PROSITE" id="PS50088">
    <property type="entry name" value="ANK_REPEAT"/>
    <property type="match status" value="2"/>
</dbReference>
<dbReference type="EMBL" id="JAINUG010000099">
    <property type="protein sequence ID" value="KAJ8397239.1"/>
    <property type="molecule type" value="Genomic_DNA"/>
</dbReference>
<dbReference type="SMART" id="SM00248">
    <property type="entry name" value="ANK"/>
    <property type="match status" value="3"/>
</dbReference>
<proteinExistence type="inferred from homology"/>
<evidence type="ECO:0000256" key="6">
    <source>
        <dbReference type="ARBA" id="ARBA00023043"/>
    </source>
</evidence>
<keyword evidence="16" id="KW-1185">Reference proteome</keyword>
<evidence type="ECO:0000256" key="11">
    <source>
        <dbReference type="SAM" id="MobiDB-lite"/>
    </source>
</evidence>
<dbReference type="PRINTS" id="PR00405">
    <property type="entry name" value="REVINTRACTNG"/>
</dbReference>
<comment type="activity regulation">
    <text evidence="10">GAP activity stimulated by phosphatidylinositol 4,5-bisphosphate (PIP2) and phosphatidic acid.</text>
</comment>
<keyword evidence="10" id="KW-0343">GTPase activation</keyword>
<dbReference type="FunFam" id="2.30.29.30:FF:000026">
    <property type="entry name" value="Arf-GAP with coiled-coil, ANK repeat and PH domain-containing protein 2"/>
    <property type="match status" value="1"/>
</dbReference>
<evidence type="ECO:0000256" key="9">
    <source>
        <dbReference type="RuleBase" id="RU003465"/>
    </source>
</evidence>
<feature type="region of interest" description="Disordered" evidence="11">
    <location>
        <begin position="1"/>
        <end position="42"/>
    </location>
</feature>
<evidence type="ECO:0000256" key="7">
    <source>
        <dbReference type="PROSITE-ProRule" id="PRU00023"/>
    </source>
</evidence>
<evidence type="ECO:0000313" key="15">
    <source>
        <dbReference type="EMBL" id="KAJ8397239.1"/>
    </source>
</evidence>
<dbReference type="SUPFAM" id="SSF50729">
    <property type="entry name" value="PH domain-like"/>
    <property type="match status" value="1"/>
</dbReference>
<dbReference type="SUPFAM" id="SSF48403">
    <property type="entry name" value="Ankyrin repeat"/>
    <property type="match status" value="1"/>
</dbReference>
<dbReference type="Pfam" id="PF01412">
    <property type="entry name" value="ArfGap"/>
    <property type="match status" value="1"/>
</dbReference>
<dbReference type="SMART" id="SM00332">
    <property type="entry name" value="PP2Cc"/>
    <property type="match status" value="1"/>
</dbReference>
<keyword evidence="4 10" id="KW-0862">Zinc</keyword>
<evidence type="ECO:0000313" key="16">
    <source>
        <dbReference type="Proteomes" id="UP001221898"/>
    </source>
</evidence>
<comment type="caution">
    <text evidence="15">The sequence shown here is derived from an EMBL/GenBank/DDBJ whole genome shotgun (WGS) entry which is preliminary data.</text>
</comment>
<feature type="compositionally biased region" description="Basic and acidic residues" evidence="11">
    <location>
        <begin position="1045"/>
        <end position="1056"/>
    </location>
</feature>
<feature type="compositionally biased region" description="Basic and acidic residues" evidence="11">
    <location>
        <begin position="26"/>
        <end position="42"/>
    </location>
</feature>
<protein>
    <recommendedName>
        <fullName evidence="10">Arf-GAP with coiled-coil, ANK repeat and PH domain-containing protein</fullName>
        <shortName evidence="10">Cnt-b</shortName>
    </recommendedName>
    <alternativeName>
        <fullName evidence="10">Centaurin-beta</fullName>
    </alternativeName>
</protein>
<dbReference type="Pfam" id="PF00481">
    <property type="entry name" value="PP2C"/>
    <property type="match status" value="1"/>
</dbReference>
<keyword evidence="1 10" id="KW-0479">Metal-binding</keyword>
<dbReference type="SMART" id="SM00105">
    <property type="entry name" value="ArfGap"/>
    <property type="match status" value="1"/>
</dbReference>
<dbReference type="InterPro" id="IPR004148">
    <property type="entry name" value="BAR_dom"/>
</dbReference>
<dbReference type="GO" id="GO:0008270">
    <property type="term" value="F:zinc ion binding"/>
    <property type="evidence" value="ECO:0007669"/>
    <property type="project" value="UniProtKB-KW"/>
</dbReference>
<dbReference type="PROSITE" id="PS50297">
    <property type="entry name" value="ANK_REP_REGION"/>
    <property type="match status" value="2"/>
</dbReference>
<dbReference type="Gene3D" id="1.10.220.150">
    <property type="entry name" value="Arf GTPase activating protein"/>
    <property type="match status" value="1"/>
</dbReference>
<feature type="domain" description="Arf-GAP" evidence="13">
    <location>
        <begin position="734"/>
        <end position="862"/>
    </location>
</feature>
<dbReference type="InterPro" id="IPR001849">
    <property type="entry name" value="PH_domain"/>
</dbReference>
<comment type="domain">
    <text evidence="10">The BAR domain mediates homodimerization, it can neither bind membrane nor impart curvature, but instead requires the neighboring PH domain to achieve these functions.</text>
</comment>
<dbReference type="InterPro" id="IPR045258">
    <property type="entry name" value="ACAP1/2/3-like"/>
</dbReference>
<dbReference type="Pfam" id="PF12796">
    <property type="entry name" value="Ank_2"/>
    <property type="match status" value="1"/>
</dbReference>
<evidence type="ECO:0000259" key="12">
    <source>
        <dbReference type="PROSITE" id="PS50003"/>
    </source>
</evidence>
<dbReference type="PROSITE" id="PS50115">
    <property type="entry name" value="ARFGAP"/>
    <property type="match status" value="1"/>
</dbReference>
<dbReference type="GO" id="GO:0010008">
    <property type="term" value="C:endosome membrane"/>
    <property type="evidence" value="ECO:0007669"/>
    <property type="project" value="UniProtKB-SubCell"/>
</dbReference>
<dbReference type="InterPro" id="IPR036770">
    <property type="entry name" value="Ankyrin_rpt-contain_sf"/>
</dbReference>
<evidence type="ECO:0000256" key="10">
    <source>
        <dbReference type="RuleBase" id="RU369028"/>
    </source>
</evidence>
<dbReference type="Gene3D" id="3.60.40.10">
    <property type="entry name" value="PPM-type phosphatase domain"/>
    <property type="match status" value="1"/>
</dbReference>
<dbReference type="PROSITE" id="PS51746">
    <property type="entry name" value="PPM_2"/>
    <property type="match status" value="1"/>
</dbReference>
<dbReference type="InterPro" id="IPR036457">
    <property type="entry name" value="PPM-type-like_dom_sf"/>
</dbReference>
<comment type="function">
    <text evidence="10">GTPase-activating protein for the ADP ribosylation factor family.</text>
</comment>
<dbReference type="SUPFAM" id="SSF103657">
    <property type="entry name" value="BAR/IMD domain-like"/>
    <property type="match status" value="1"/>
</dbReference>
<reference evidence="15" key="1">
    <citation type="journal article" date="2023" name="Science">
        <title>Genome structures resolve the early diversification of teleost fishes.</title>
        <authorList>
            <person name="Parey E."/>
            <person name="Louis A."/>
            <person name="Montfort J."/>
            <person name="Bouchez O."/>
            <person name="Roques C."/>
            <person name="Iampietro C."/>
            <person name="Lluch J."/>
            <person name="Castinel A."/>
            <person name="Donnadieu C."/>
            <person name="Desvignes T."/>
            <person name="Floi Bucao C."/>
            <person name="Jouanno E."/>
            <person name="Wen M."/>
            <person name="Mejri S."/>
            <person name="Dirks R."/>
            <person name="Jansen H."/>
            <person name="Henkel C."/>
            <person name="Chen W.J."/>
            <person name="Zahm M."/>
            <person name="Cabau C."/>
            <person name="Klopp C."/>
            <person name="Thompson A.W."/>
            <person name="Robinson-Rechavi M."/>
            <person name="Braasch I."/>
            <person name="Lecointre G."/>
            <person name="Bobe J."/>
            <person name="Postlethwait J.H."/>
            <person name="Berthelot C."/>
            <person name="Roest Crollius H."/>
            <person name="Guiguen Y."/>
        </authorList>
    </citation>
    <scope>NUCLEOTIDE SEQUENCE</scope>
    <source>
        <strain evidence="15">NC1722</strain>
    </source>
</reference>
<dbReference type="CDD" id="cd13250">
    <property type="entry name" value="PH_ACAP"/>
    <property type="match status" value="1"/>
</dbReference>
<comment type="similarity">
    <text evidence="9">Belongs to the PP2C family.</text>
</comment>
<keyword evidence="3 9" id="KW-0378">Hydrolase</keyword>
<dbReference type="InterPro" id="IPR000222">
    <property type="entry name" value="PP2C_BS"/>
</dbReference>
<evidence type="ECO:0000256" key="8">
    <source>
        <dbReference type="PROSITE-ProRule" id="PRU00288"/>
    </source>
</evidence>
<dbReference type="Gene3D" id="2.30.29.30">
    <property type="entry name" value="Pleckstrin-homology domain (PH domain)/Phosphotyrosine-binding domain (PTB)"/>
    <property type="match status" value="1"/>
</dbReference>
<dbReference type="FunFam" id="1.10.220.150:FF:000007">
    <property type="entry name" value="Arf-GAP with coiled-coil, ANK repeat and PH domain-containing protein 2"/>
    <property type="match status" value="1"/>
</dbReference>
<comment type="domain">
    <text evidence="10">PH domain binds phospholipids including phosphatidic acid, phosphatidylinositol 3-phosphate, phosphatidylinositol 3,5-bisphosphate (PIP2) and phosphatidylinositol 3,4,5-trisphosphate (PIP3). May mediate protein binding to PIP2 or PIP3 containing membranes.</text>
</comment>
<dbReference type="Proteomes" id="UP001221898">
    <property type="component" value="Unassembled WGS sequence"/>
</dbReference>
<feature type="domain" description="PPM-type phosphatase" evidence="14">
    <location>
        <begin position="53"/>
        <end position="393"/>
    </location>
</feature>
<keyword evidence="10" id="KW-0967">Endosome</keyword>
<dbReference type="CDD" id="cd08835">
    <property type="entry name" value="ArfGap_ACAP"/>
    <property type="match status" value="1"/>
</dbReference>
<evidence type="ECO:0000259" key="13">
    <source>
        <dbReference type="PROSITE" id="PS50115"/>
    </source>
</evidence>
<dbReference type="InterPro" id="IPR002110">
    <property type="entry name" value="Ankyrin_rpt"/>
</dbReference>
<dbReference type="PROSITE" id="PS01032">
    <property type="entry name" value="PPM_1"/>
    <property type="match status" value="1"/>
</dbReference>
<dbReference type="Pfam" id="PF00169">
    <property type="entry name" value="PH"/>
    <property type="match status" value="1"/>
</dbReference>
<dbReference type="Gene3D" id="1.25.40.20">
    <property type="entry name" value="Ankyrin repeat-containing domain"/>
    <property type="match status" value="1"/>
</dbReference>
<sequence>MDLFDDLPEPTQTAGGLTEQLPQPLIEDRGEKRKRNVTEEQGEKKVCKGLSRLRGYVAARRGEREEMQDAHVLLPDLSSSLQSLPPQVSRLAYFAVFDGHGGSRASRFAAEHLHHTLGLKFPKGEVENLDKLVKRCLLETFKQTDEDFLKQASSQKPAWKDGTTATCVLVVDDMVYVANLGDSRALLCRVEQEGKDECKKCVTLALSREHNPTCYEERMRIQKAGGTVREGRVLGVLEVSRSLGDGQYKRCGVISTPDLRRCQLTHSDRFVILACDGLFKVFTPEEAVRFVYSVLQVEQATPYDSGCLGVVGSCIRYNNSHSRCSTQMDSFLDFEECIRDSPSFRLAVDQCESEVLDLESRVEKVMKLCSRMVEAGQAYNTANQSFLTGLMEFSSYHRQDSGVMSGLAQFSQGLQEMIHFHTMLFDQTQRAIIQQLSNLLTQFLPQVRETRKEFVRIGEDLETAAMKNAQIPGTKPLMRKEPATCCSPHASATSILPPGNYCLHAATAYTNNCSQLNNFQAQQKLDIINSIFSYFHAQYTFFHQGYDLLRDLEPTMKTMASRLALLSTDCTAKRKEMENTHLLVQQRDATGEPMVTGCSGNDVAIEGYLFKRSRRKHKTWKRCWFSIANNQLVYSKTHKEEVMVLFDDLRLCAVKSLDSIDRRFCFEIVSVQKSCSLQADSEDLRQAWISAVQGSIDMAYRQKVETQQLQQTGEKLPHAAASPVPQLSPPIPQPAALGVALQGPGNQQCCDCGEHDPRWASINLGITVCIECSGIHRSLGVHLSKVRSLTLDSWDPEHLKLLCILGNDVINGIYEAQSADQGRVKPCAESLRQEKELWIKEKYVEKKFVKGADLAHTAEAEARDTEASGSGRDAMGQSLYQAAQCGDLVSMATALAQGAEVNWSHPDEEGRTALIGAARGGSLLACEFLLQNGAKVNYRDQRGHGALHAAATCGHTGQVCLLLKRGANQYAVDERGHDPLSIAMETANADIVTLLRMARMNEEMRDSEGLFGAMGDDETFQDIFRDFSNMASHDPERLSRRKFSRDKGGGDSEEHN</sequence>
<feature type="domain" description="PH" evidence="12">
    <location>
        <begin position="602"/>
        <end position="697"/>
    </location>
</feature>
<dbReference type="PANTHER" id="PTHR23180:SF402">
    <property type="entry name" value="ARF-GAP WITH COILED-COIL, ANK REPEAT AND PH DOMAIN-CONTAINING PROTEIN"/>
    <property type="match status" value="1"/>
</dbReference>
<dbReference type="PANTHER" id="PTHR23180">
    <property type="entry name" value="CENTAURIN/ARF"/>
    <property type="match status" value="1"/>
</dbReference>
<dbReference type="SUPFAM" id="SSF81606">
    <property type="entry name" value="PP2C-like"/>
    <property type="match status" value="1"/>
</dbReference>
<feature type="region of interest" description="Disordered" evidence="11">
    <location>
        <begin position="1034"/>
        <end position="1056"/>
    </location>
</feature>
<dbReference type="GO" id="GO:0005096">
    <property type="term" value="F:GTPase activator activity"/>
    <property type="evidence" value="ECO:0007669"/>
    <property type="project" value="UniProtKB-KW"/>
</dbReference>
<feature type="repeat" description="ANK" evidence="7">
    <location>
        <begin position="942"/>
        <end position="974"/>
    </location>
</feature>
<evidence type="ECO:0000256" key="5">
    <source>
        <dbReference type="ARBA" id="ARBA00022912"/>
    </source>
</evidence>
<comment type="subcellular location">
    <subcellularLocation>
        <location evidence="10">Endosome membrane</location>
        <topology evidence="10">Peripheral membrane protein</topology>
    </subcellularLocation>
</comment>
<feature type="repeat" description="ANK" evidence="7">
    <location>
        <begin position="909"/>
        <end position="941"/>
    </location>
</feature>
<keyword evidence="10" id="KW-0677">Repeat</keyword>
<keyword evidence="2 8" id="KW-0863">Zinc-finger</keyword>
<keyword evidence="6 7" id="KW-0040">ANK repeat</keyword>
<accession>A0AAD7S7A3</accession>
<name>A0AAD7S7A3_9TELE</name>
<dbReference type="InterPro" id="IPR027267">
    <property type="entry name" value="AH/BAR_dom_sf"/>
</dbReference>
<dbReference type="InterPro" id="IPR001932">
    <property type="entry name" value="PPM-type_phosphatase-like_dom"/>
</dbReference>
<keyword evidence="5 9" id="KW-0904">Protein phosphatase</keyword>
<dbReference type="CDD" id="cd00143">
    <property type="entry name" value="PP2Cc"/>
    <property type="match status" value="1"/>
</dbReference>
<dbReference type="Pfam" id="PF16746">
    <property type="entry name" value="BAR_3"/>
    <property type="match status" value="1"/>
</dbReference>
<dbReference type="AlphaFoldDB" id="A0AAD7S7A3"/>
<dbReference type="SUPFAM" id="SSF57863">
    <property type="entry name" value="ArfGap/RecO-like zinc finger"/>
    <property type="match status" value="1"/>
</dbReference>
<evidence type="ECO:0000256" key="3">
    <source>
        <dbReference type="ARBA" id="ARBA00022801"/>
    </source>
</evidence>
<evidence type="ECO:0000259" key="14">
    <source>
        <dbReference type="PROSITE" id="PS51746"/>
    </source>
</evidence>
<evidence type="ECO:0000256" key="1">
    <source>
        <dbReference type="ARBA" id="ARBA00022723"/>
    </source>
</evidence>
<dbReference type="SMART" id="SM00233">
    <property type="entry name" value="PH"/>
    <property type="match status" value="1"/>
</dbReference>
<evidence type="ECO:0000256" key="4">
    <source>
        <dbReference type="ARBA" id="ARBA00022833"/>
    </source>
</evidence>
<dbReference type="InterPro" id="IPR011993">
    <property type="entry name" value="PH-like_dom_sf"/>
</dbReference>